<proteinExistence type="predicted"/>
<name>A0A0F8YJL5_9ZZZZ</name>
<accession>A0A0F8YJL5</accession>
<gene>
    <name evidence="1" type="ORF">LCGC14_2811870</name>
</gene>
<comment type="caution">
    <text evidence="1">The sequence shown here is derived from an EMBL/GenBank/DDBJ whole genome shotgun (WGS) entry which is preliminary data.</text>
</comment>
<dbReference type="AlphaFoldDB" id="A0A0F8YJL5"/>
<sequence length="37" mass="4362">MNSRRMGKETAKKIHYLCRDLLEMRKFNRALLPAAKA</sequence>
<evidence type="ECO:0000313" key="1">
    <source>
        <dbReference type="EMBL" id="KKK81592.1"/>
    </source>
</evidence>
<reference evidence="1" key="1">
    <citation type="journal article" date="2015" name="Nature">
        <title>Complex archaea that bridge the gap between prokaryotes and eukaryotes.</title>
        <authorList>
            <person name="Spang A."/>
            <person name="Saw J.H."/>
            <person name="Jorgensen S.L."/>
            <person name="Zaremba-Niedzwiedzka K."/>
            <person name="Martijn J."/>
            <person name="Lind A.E."/>
            <person name="van Eijk R."/>
            <person name="Schleper C."/>
            <person name="Guy L."/>
            <person name="Ettema T.J."/>
        </authorList>
    </citation>
    <scope>NUCLEOTIDE SEQUENCE</scope>
</reference>
<organism evidence="1">
    <name type="scientific">marine sediment metagenome</name>
    <dbReference type="NCBI Taxonomy" id="412755"/>
    <lineage>
        <taxon>unclassified sequences</taxon>
        <taxon>metagenomes</taxon>
        <taxon>ecological metagenomes</taxon>
    </lineage>
</organism>
<protein>
    <submittedName>
        <fullName evidence="1">Uncharacterized protein</fullName>
    </submittedName>
</protein>
<dbReference type="EMBL" id="LAZR01053052">
    <property type="protein sequence ID" value="KKK81592.1"/>
    <property type="molecule type" value="Genomic_DNA"/>
</dbReference>
<feature type="non-terminal residue" evidence="1">
    <location>
        <position position="37"/>
    </location>
</feature>